<dbReference type="OrthoDB" id="10068328at2759"/>
<gene>
    <name evidence="2" type="ORF">FF38_07665</name>
</gene>
<sequence>MGCCGTNEEKDDADCPQLKIPDMKDLCEKGIGDPYTWHPTVSNMQQICYVRRLERQHEALQASFFNLSSQLARLQFRIRQIIQAAPYDRDRLIRDLEHTVFKEIEAASQGRAEELPSIEQHNLEMGDIKKKQHLLIQSLRQQIGSFQQATESLTTEYMPNDNDWSKELKPINKEPSNISQVKNEIVGKPSETKSRKSGGSDYFMKSVTASTESCNDSQVEQSESEVRTTSFKELRDMYQKGCTKSA</sequence>
<dbReference type="AlphaFoldDB" id="A0A0L0BYE4"/>
<feature type="region of interest" description="Disordered" evidence="1">
    <location>
        <begin position="170"/>
        <end position="232"/>
    </location>
</feature>
<reference evidence="2 3" key="1">
    <citation type="journal article" date="2015" name="Nat. Commun.">
        <title>Lucilia cuprina genome unlocks parasitic fly biology to underpin future interventions.</title>
        <authorList>
            <person name="Anstead C.A."/>
            <person name="Korhonen P.K."/>
            <person name="Young N.D."/>
            <person name="Hall R.S."/>
            <person name="Jex A.R."/>
            <person name="Murali S.C."/>
            <person name="Hughes D.S."/>
            <person name="Lee S.F."/>
            <person name="Perry T."/>
            <person name="Stroehlein A.J."/>
            <person name="Ansell B.R."/>
            <person name="Breugelmans B."/>
            <person name="Hofmann A."/>
            <person name="Qu J."/>
            <person name="Dugan S."/>
            <person name="Lee S.L."/>
            <person name="Chao H."/>
            <person name="Dinh H."/>
            <person name="Han Y."/>
            <person name="Doddapaneni H.V."/>
            <person name="Worley K.C."/>
            <person name="Muzny D.M."/>
            <person name="Ioannidis P."/>
            <person name="Waterhouse R.M."/>
            <person name="Zdobnov E.M."/>
            <person name="James P.J."/>
            <person name="Bagnall N.H."/>
            <person name="Kotze A.C."/>
            <person name="Gibbs R.A."/>
            <person name="Richards S."/>
            <person name="Batterham P."/>
            <person name="Gasser R.B."/>
        </authorList>
    </citation>
    <scope>NUCLEOTIDE SEQUENCE [LARGE SCALE GENOMIC DNA]</scope>
    <source>
        <strain evidence="2 3">LS</strain>
        <tissue evidence="2">Full body</tissue>
    </source>
</reference>
<evidence type="ECO:0000256" key="1">
    <source>
        <dbReference type="SAM" id="MobiDB-lite"/>
    </source>
</evidence>
<keyword evidence="3" id="KW-1185">Reference proteome</keyword>
<protein>
    <submittedName>
        <fullName evidence="2">Uncharacterized protein</fullName>
    </submittedName>
</protein>
<name>A0A0L0BYE4_LUCCU</name>
<dbReference type="EMBL" id="JRES01001245">
    <property type="protein sequence ID" value="KNC24294.1"/>
    <property type="molecule type" value="Genomic_DNA"/>
</dbReference>
<dbReference type="Proteomes" id="UP000037069">
    <property type="component" value="Unassembled WGS sequence"/>
</dbReference>
<evidence type="ECO:0000313" key="3">
    <source>
        <dbReference type="Proteomes" id="UP000037069"/>
    </source>
</evidence>
<feature type="compositionally biased region" description="Polar residues" evidence="1">
    <location>
        <begin position="207"/>
        <end position="223"/>
    </location>
</feature>
<comment type="caution">
    <text evidence="2">The sequence shown here is derived from an EMBL/GenBank/DDBJ whole genome shotgun (WGS) entry which is preliminary data.</text>
</comment>
<proteinExistence type="predicted"/>
<accession>A0A0L0BYE4</accession>
<evidence type="ECO:0000313" key="2">
    <source>
        <dbReference type="EMBL" id="KNC24294.1"/>
    </source>
</evidence>
<organism evidence="2 3">
    <name type="scientific">Lucilia cuprina</name>
    <name type="common">Green bottle fly</name>
    <name type="synonym">Australian sheep blowfly</name>
    <dbReference type="NCBI Taxonomy" id="7375"/>
    <lineage>
        <taxon>Eukaryota</taxon>
        <taxon>Metazoa</taxon>
        <taxon>Ecdysozoa</taxon>
        <taxon>Arthropoda</taxon>
        <taxon>Hexapoda</taxon>
        <taxon>Insecta</taxon>
        <taxon>Pterygota</taxon>
        <taxon>Neoptera</taxon>
        <taxon>Endopterygota</taxon>
        <taxon>Diptera</taxon>
        <taxon>Brachycera</taxon>
        <taxon>Muscomorpha</taxon>
        <taxon>Oestroidea</taxon>
        <taxon>Calliphoridae</taxon>
        <taxon>Luciliinae</taxon>
        <taxon>Lucilia</taxon>
    </lineage>
</organism>